<keyword evidence="4" id="KW-0378">Hydrolase</keyword>
<dbReference type="InterPro" id="IPR013527">
    <property type="entry name" value="YicC-like_N"/>
</dbReference>
<feature type="domain" description="Endoribonuclease YicC-like N-terminal" evidence="6">
    <location>
        <begin position="4"/>
        <end position="164"/>
    </location>
</feature>
<keyword evidence="2" id="KW-0540">Nuclease</keyword>
<dbReference type="PANTHER" id="PTHR30636">
    <property type="entry name" value="UPF0701 PROTEIN YICC"/>
    <property type="match status" value="1"/>
</dbReference>
<dbReference type="NCBIfam" id="TIGR00255">
    <property type="entry name" value="YicC/YloC family endoribonuclease"/>
    <property type="match status" value="1"/>
</dbReference>
<accession>A0A9D1NJ34</accession>
<dbReference type="GO" id="GO:0016787">
    <property type="term" value="F:hydrolase activity"/>
    <property type="evidence" value="ECO:0007669"/>
    <property type="project" value="UniProtKB-KW"/>
</dbReference>
<proteinExistence type="inferred from homology"/>
<evidence type="ECO:0000313" key="8">
    <source>
        <dbReference type="EMBL" id="HIV04020.1"/>
    </source>
</evidence>
<feature type="domain" description="Endoribonuclease YicC-like C-terminal" evidence="7">
    <location>
        <begin position="182"/>
        <end position="299"/>
    </location>
</feature>
<dbReference type="AlphaFoldDB" id="A0A9D1NJ34"/>
<dbReference type="InterPro" id="IPR005229">
    <property type="entry name" value="YicC/YloC-like"/>
</dbReference>
<dbReference type="Pfam" id="PF03755">
    <property type="entry name" value="YicC-like_N"/>
    <property type="match status" value="1"/>
</dbReference>
<evidence type="ECO:0000256" key="3">
    <source>
        <dbReference type="ARBA" id="ARBA00022759"/>
    </source>
</evidence>
<sequence length="299" mass="32717">MSKVKSMTGYGRAVFSVGGTDFSAEASSVNQRGLAVSVSAPPEWMPEAERLLAPLVRACAARGKISLVLRAGTGNAAHEAELFSWDEEAVARTLEKMKAAARRAGTLFEPTAEIYLRLAEHCRARGTALPAIEDEAVSAAVAEAAASALKNLAAMREREGAHLEKDLRERLARLRDWAEKIREASAGTVAHYRDALRARLAALEAETDPDDPRLLKEIALFADRCDISEELTRLASHFAQFESCLSEAESGRKLDFICQEILRELNTIGSKANNAAVTRCVVEAKNEQERLREQVQNIE</sequence>
<dbReference type="Pfam" id="PF08340">
    <property type="entry name" value="YicC-like_C"/>
    <property type="match status" value="1"/>
</dbReference>
<dbReference type="Proteomes" id="UP000886812">
    <property type="component" value="Unassembled WGS sequence"/>
</dbReference>
<evidence type="ECO:0000256" key="4">
    <source>
        <dbReference type="ARBA" id="ARBA00022801"/>
    </source>
</evidence>
<reference evidence="8" key="1">
    <citation type="submission" date="2020-10" db="EMBL/GenBank/DDBJ databases">
        <authorList>
            <person name="Gilroy R."/>
        </authorList>
    </citation>
    <scope>NUCLEOTIDE SEQUENCE</scope>
    <source>
        <strain evidence="8">10669</strain>
    </source>
</reference>
<dbReference type="GO" id="GO:0004521">
    <property type="term" value="F:RNA endonuclease activity"/>
    <property type="evidence" value="ECO:0007669"/>
    <property type="project" value="InterPro"/>
</dbReference>
<evidence type="ECO:0000259" key="6">
    <source>
        <dbReference type="Pfam" id="PF03755"/>
    </source>
</evidence>
<organism evidence="8 9">
    <name type="scientific">Candidatus Spyradosoma merdigallinarum</name>
    <dbReference type="NCBI Taxonomy" id="2840950"/>
    <lineage>
        <taxon>Bacteria</taxon>
        <taxon>Pseudomonadati</taxon>
        <taxon>Verrucomicrobiota</taxon>
        <taxon>Opitutia</taxon>
        <taxon>Opitutia incertae sedis</taxon>
        <taxon>Candidatus Spyradosoma</taxon>
    </lineage>
</organism>
<dbReference type="EMBL" id="DVOG01000068">
    <property type="protein sequence ID" value="HIV04020.1"/>
    <property type="molecule type" value="Genomic_DNA"/>
</dbReference>
<evidence type="ECO:0000313" key="9">
    <source>
        <dbReference type="Proteomes" id="UP000886812"/>
    </source>
</evidence>
<comment type="caution">
    <text evidence="8">The sequence shown here is derived from an EMBL/GenBank/DDBJ whole genome shotgun (WGS) entry which is preliminary data.</text>
</comment>
<dbReference type="PANTHER" id="PTHR30636:SF3">
    <property type="entry name" value="UPF0701 PROTEIN YICC"/>
    <property type="match status" value="1"/>
</dbReference>
<reference evidence="8" key="2">
    <citation type="journal article" date="2021" name="PeerJ">
        <title>Extensive microbial diversity within the chicken gut microbiome revealed by metagenomics and culture.</title>
        <authorList>
            <person name="Gilroy R."/>
            <person name="Ravi A."/>
            <person name="Getino M."/>
            <person name="Pursley I."/>
            <person name="Horton D.L."/>
            <person name="Alikhan N.F."/>
            <person name="Baker D."/>
            <person name="Gharbi K."/>
            <person name="Hall N."/>
            <person name="Watson M."/>
            <person name="Adriaenssens E.M."/>
            <person name="Foster-Nyarko E."/>
            <person name="Jarju S."/>
            <person name="Secka A."/>
            <person name="Antonio M."/>
            <person name="Oren A."/>
            <person name="Chaudhuri R.R."/>
            <person name="La Ragione R."/>
            <person name="Hildebrand F."/>
            <person name="Pallen M.J."/>
        </authorList>
    </citation>
    <scope>NUCLEOTIDE SEQUENCE</scope>
    <source>
        <strain evidence="8">10669</strain>
    </source>
</reference>
<dbReference type="InterPro" id="IPR013551">
    <property type="entry name" value="YicC-like_C"/>
</dbReference>
<gene>
    <name evidence="8" type="ORF">IAC75_02580</name>
</gene>
<keyword evidence="3" id="KW-0255">Endonuclease</keyword>
<comment type="similarity">
    <text evidence="5">Belongs to the YicC/YloC family.</text>
</comment>
<name>A0A9D1NJ34_9BACT</name>
<evidence type="ECO:0000256" key="2">
    <source>
        <dbReference type="ARBA" id="ARBA00022722"/>
    </source>
</evidence>
<evidence type="ECO:0000259" key="7">
    <source>
        <dbReference type="Pfam" id="PF08340"/>
    </source>
</evidence>
<protein>
    <submittedName>
        <fullName evidence="8">YicC family protein</fullName>
    </submittedName>
</protein>
<evidence type="ECO:0000256" key="5">
    <source>
        <dbReference type="ARBA" id="ARBA00035648"/>
    </source>
</evidence>
<evidence type="ECO:0000256" key="1">
    <source>
        <dbReference type="ARBA" id="ARBA00001968"/>
    </source>
</evidence>
<comment type="cofactor">
    <cofactor evidence="1">
        <name>a divalent metal cation</name>
        <dbReference type="ChEBI" id="CHEBI:60240"/>
    </cofactor>
</comment>